<dbReference type="CDD" id="cd11058">
    <property type="entry name" value="CYP60B-like"/>
    <property type="match status" value="1"/>
</dbReference>
<keyword evidence="6" id="KW-1133">Transmembrane helix</keyword>
<evidence type="ECO:0000313" key="7">
    <source>
        <dbReference type="EMBL" id="KAL2036677.1"/>
    </source>
</evidence>
<organism evidence="7 8">
    <name type="scientific">Stereocaulon virgatum</name>
    <dbReference type="NCBI Taxonomy" id="373712"/>
    <lineage>
        <taxon>Eukaryota</taxon>
        <taxon>Fungi</taxon>
        <taxon>Dikarya</taxon>
        <taxon>Ascomycota</taxon>
        <taxon>Pezizomycotina</taxon>
        <taxon>Lecanoromycetes</taxon>
        <taxon>OSLEUM clade</taxon>
        <taxon>Lecanoromycetidae</taxon>
        <taxon>Lecanorales</taxon>
        <taxon>Lecanorineae</taxon>
        <taxon>Stereocaulaceae</taxon>
        <taxon>Stereocaulon</taxon>
    </lineage>
</organism>
<evidence type="ECO:0008006" key="9">
    <source>
        <dbReference type="Google" id="ProtNLM"/>
    </source>
</evidence>
<comment type="similarity">
    <text evidence="2">Belongs to the cytochrome P450 family.</text>
</comment>
<sequence length="410" mass="46200">MALSTEIQRKAFQHPGSFALYSIALCLAFLVLRAIYNIYLHPLSSFPGPKFAVASNIPYVVAQVRGKLPHWLSALHQTYASTIVRISPNELSFIDGEAWKDIYSYRSGHKPFEKDLLIYGKPPNGVHSLLTAPKEDHTRMRRVIDHAFSAKASREQEPIVTGYVDNLIQRLHGQISGPSQGQVDLVKWYNWMTFDIIGDLSFGQSFACLETQMYHPWVETIFGNLKGITFMGACNRFTILQHILPFLIPKRIKQMIQDHWAATTANVDRRLKHGTDRPDFMSPIMKHNHDEKASLRHEELMSNASLFIIAGSESVATNLSGTTYYLLQNPDIMRKLRKEVDSAFTSEDQITAQSVANLPYLQACLSETHRIYPVALTGQAMTVPVAGDTICNIWVPGGVSFSCYTLRDIL</sequence>
<keyword evidence="5" id="KW-0408">Iron</keyword>
<reference evidence="7 8" key="1">
    <citation type="submission" date="2024-09" db="EMBL/GenBank/DDBJ databases">
        <title>Rethinking Asexuality: The Enigmatic Case of Functional Sexual Genes in Lepraria (Stereocaulaceae).</title>
        <authorList>
            <person name="Doellman M."/>
            <person name="Sun Y."/>
            <person name="Barcenas-Pena A."/>
            <person name="Lumbsch H.T."/>
            <person name="Grewe F."/>
        </authorList>
    </citation>
    <scope>NUCLEOTIDE SEQUENCE [LARGE SCALE GENOMIC DNA]</scope>
    <source>
        <strain evidence="7 8">Mercado 3170</strain>
    </source>
</reference>
<comment type="cofactor">
    <cofactor evidence="1">
        <name>heme</name>
        <dbReference type="ChEBI" id="CHEBI:30413"/>
    </cofactor>
</comment>
<evidence type="ECO:0000256" key="1">
    <source>
        <dbReference type="ARBA" id="ARBA00001971"/>
    </source>
</evidence>
<keyword evidence="3" id="KW-0349">Heme</keyword>
<evidence type="ECO:0000256" key="2">
    <source>
        <dbReference type="ARBA" id="ARBA00010617"/>
    </source>
</evidence>
<dbReference type="InterPro" id="IPR050121">
    <property type="entry name" value="Cytochrome_P450_monoxygenase"/>
</dbReference>
<name>A0ABR3ZX91_9LECA</name>
<keyword evidence="6" id="KW-0472">Membrane</keyword>
<dbReference type="Pfam" id="PF00067">
    <property type="entry name" value="p450"/>
    <property type="match status" value="1"/>
</dbReference>
<gene>
    <name evidence="7" type="ORF">N7G274_010548</name>
</gene>
<accession>A0ABR3ZX91</accession>
<evidence type="ECO:0000256" key="6">
    <source>
        <dbReference type="SAM" id="Phobius"/>
    </source>
</evidence>
<keyword evidence="6" id="KW-0812">Transmembrane</keyword>
<protein>
    <recommendedName>
        <fullName evidence="9">Cytochrome P450</fullName>
    </recommendedName>
</protein>
<keyword evidence="8" id="KW-1185">Reference proteome</keyword>
<dbReference type="PANTHER" id="PTHR24305">
    <property type="entry name" value="CYTOCHROME P450"/>
    <property type="match status" value="1"/>
</dbReference>
<proteinExistence type="inferred from homology"/>
<keyword evidence="4" id="KW-0479">Metal-binding</keyword>
<dbReference type="Proteomes" id="UP001590950">
    <property type="component" value="Unassembled WGS sequence"/>
</dbReference>
<evidence type="ECO:0000256" key="3">
    <source>
        <dbReference type="ARBA" id="ARBA00022617"/>
    </source>
</evidence>
<dbReference type="SUPFAM" id="SSF48264">
    <property type="entry name" value="Cytochrome P450"/>
    <property type="match status" value="1"/>
</dbReference>
<comment type="caution">
    <text evidence="7">The sequence shown here is derived from an EMBL/GenBank/DDBJ whole genome shotgun (WGS) entry which is preliminary data.</text>
</comment>
<dbReference type="InterPro" id="IPR001128">
    <property type="entry name" value="Cyt_P450"/>
</dbReference>
<evidence type="ECO:0000256" key="4">
    <source>
        <dbReference type="ARBA" id="ARBA00022723"/>
    </source>
</evidence>
<evidence type="ECO:0000256" key="5">
    <source>
        <dbReference type="ARBA" id="ARBA00023004"/>
    </source>
</evidence>
<dbReference type="Gene3D" id="1.10.630.10">
    <property type="entry name" value="Cytochrome P450"/>
    <property type="match status" value="1"/>
</dbReference>
<feature type="transmembrane region" description="Helical" evidence="6">
    <location>
        <begin position="18"/>
        <end position="39"/>
    </location>
</feature>
<evidence type="ECO:0000313" key="8">
    <source>
        <dbReference type="Proteomes" id="UP001590950"/>
    </source>
</evidence>
<dbReference type="InterPro" id="IPR036396">
    <property type="entry name" value="Cyt_P450_sf"/>
</dbReference>
<dbReference type="PANTHER" id="PTHR24305:SF210">
    <property type="entry name" value="CYTOCHROME P450 MONOOXYGENASE ASQL-RELATED"/>
    <property type="match status" value="1"/>
</dbReference>
<dbReference type="EMBL" id="JBEFKJ010000054">
    <property type="protein sequence ID" value="KAL2036677.1"/>
    <property type="molecule type" value="Genomic_DNA"/>
</dbReference>